<name>A0A1M6KBF9_9FIRM</name>
<gene>
    <name evidence="2" type="ORF">SAMN05444373_10732</name>
</gene>
<evidence type="ECO:0000313" key="3">
    <source>
        <dbReference type="Proteomes" id="UP000324781"/>
    </source>
</evidence>
<dbReference type="GO" id="GO:0006302">
    <property type="term" value="P:double-strand break repair"/>
    <property type="evidence" value="ECO:0007669"/>
    <property type="project" value="TreeGrafter"/>
</dbReference>
<dbReference type="SUPFAM" id="SSF52540">
    <property type="entry name" value="P-loop containing nucleoside triphosphate hydrolases"/>
    <property type="match status" value="1"/>
</dbReference>
<evidence type="ECO:0000313" key="2">
    <source>
        <dbReference type="EMBL" id="SHJ56260.1"/>
    </source>
</evidence>
<proteinExistence type="predicted"/>
<feature type="coiled-coil region" evidence="1">
    <location>
        <begin position="225"/>
        <end position="370"/>
    </location>
</feature>
<dbReference type="EMBL" id="FQZP01000073">
    <property type="protein sequence ID" value="SHJ56260.1"/>
    <property type="molecule type" value="Genomic_DNA"/>
</dbReference>
<protein>
    <submittedName>
        <fullName evidence="2">Uncharacterized protein YPO0396</fullName>
    </submittedName>
</protein>
<organism evidence="2 3">
    <name type="scientific">Thermoclostridium caenicola</name>
    <dbReference type="NCBI Taxonomy" id="659425"/>
    <lineage>
        <taxon>Bacteria</taxon>
        <taxon>Bacillati</taxon>
        <taxon>Bacillota</taxon>
        <taxon>Clostridia</taxon>
        <taxon>Eubacteriales</taxon>
        <taxon>Oscillospiraceae</taxon>
        <taxon>Thermoclostridium</taxon>
    </lineage>
</organism>
<evidence type="ECO:0000256" key="1">
    <source>
        <dbReference type="SAM" id="Coils"/>
    </source>
</evidence>
<dbReference type="GO" id="GO:0000731">
    <property type="term" value="P:DNA synthesis involved in DNA repair"/>
    <property type="evidence" value="ECO:0007669"/>
    <property type="project" value="TreeGrafter"/>
</dbReference>
<keyword evidence="1" id="KW-0175">Coiled coil</keyword>
<dbReference type="PANTHER" id="PTHR32182:SF0">
    <property type="entry name" value="DNA REPLICATION AND REPAIR PROTEIN RECF"/>
    <property type="match status" value="1"/>
</dbReference>
<dbReference type="PANTHER" id="PTHR32182">
    <property type="entry name" value="DNA REPLICATION AND REPAIR PROTEIN RECF"/>
    <property type="match status" value="1"/>
</dbReference>
<dbReference type="RefSeq" id="WP_149679668.1">
    <property type="nucleotide sequence ID" value="NZ_FQZP01000073.1"/>
</dbReference>
<dbReference type="InterPro" id="IPR027417">
    <property type="entry name" value="P-loop_NTPase"/>
</dbReference>
<keyword evidence="3" id="KW-1185">Reference proteome</keyword>
<accession>A0A1M6KBF9</accession>
<sequence>MKLLKKLLLIHWHLFNYELVEFDKINFLTGKNAAGKTTMIDAIQVVMLGDANGRSFFNKAANEKSARSLKGYLRGELGDDGDAGFRYLREGRFTSYIACEFYDDVRKSSFTLGIVFECYEDGSDEHRFFVLDSELPENHFIVNNVPMTYMGLRTYVNKHYKKGKYEFPDSDRGYQEILKGKLGGLKNKYFDLFKKAVSFTPITDIETFITDYVCDVKNPVDISLMQENIRQYKRMELEADLLEKRVSALQNIADMYRSYLEEKQRLQIQSYLIDRARLQIILEEKKALNEELDRLEKEIADYSQKQADIVVKLVNERKKRDELIAAKQRSDIYTKMERLESQKEELSQMIKKLNDEADAIVQKLRKYALEWKESAKGCSELQSLHESEIKDSFINEIQDVKKYAALAQAHALSLLDIDRERLDTLTAEKFNGIIEDLTGFKNSSVMLMYSANRKKTEIGLELKRLEGTLADLEKGIKSYDPKLIELRDEIRKELAGKYRKDIPVHILADLLDIRDMRWRNAVEAYLHTQKYYLLVEPQYFIDALKVYDRLKFSKGFYDWGLIDTGKLERIRPQAQKGSLAEEVITENVYARMFIDYVMGRVIKCDKVEELRNHERAITDSCMLYQGYVARQLNPDRWKYPFIGRRALEEQKDTVKRAIEKQKKELQYCKNLVDILSKASGITVINPNEYEQYLKVIQETRKLPALKNKLNEIIDELGKLDLTWLFTLDQKIRECEDRITRFEEEEKHCISSIAAAENARNTIIREKLPYTGEQEVEARAILSGYDTAWVNEKGEPRFLRELENRKSANEIIRNFSSQVERTRNQTAKKRDDLEKARSDYNREYKMSYDIKQEDNSSYDRELDELKNIRLPEYRNQIRDAKEKAFQQFEDDFLAKLKANIDTLKSQINELNNALKESRWGNERYRFTCSPKPEYKKYYDMITDEMLMEGYNIASQAFRDKHRDAIDELFRQITDVDSELSADARAELEKNIKRFTDYRTYLSFDLIVTDEDENTQRLSRTLRKKSGGETQTPFYISVLASFAQMYKINDPAYNRVRLIVFDEAFSKMDSERIRESVRLLRNFGFQCILSAPPEKIGDIAPLVDRTLCVIREKNISIIKAFEPKKIMEESLDGV</sequence>
<feature type="coiled-coil region" evidence="1">
    <location>
        <begin position="804"/>
        <end position="867"/>
    </location>
</feature>
<dbReference type="Gene3D" id="3.40.1140.10">
    <property type="match status" value="1"/>
</dbReference>
<dbReference type="Pfam" id="PF13558">
    <property type="entry name" value="SbcC_Walker_B"/>
    <property type="match status" value="1"/>
</dbReference>
<dbReference type="Proteomes" id="UP000324781">
    <property type="component" value="Unassembled WGS sequence"/>
</dbReference>
<dbReference type="OrthoDB" id="174137at2"/>
<dbReference type="Gene3D" id="3.40.50.300">
    <property type="entry name" value="P-loop containing nucleotide triphosphate hydrolases"/>
    <property type="match status" value="1"/>
</dbReference>
<dbReference type="AlphaFoldDB" id="A0A1M6KBF9"/>
<reference evidence="2 3" key="1">
    <citation type="submission" date="2016-11" db="EMBL/GenBank/DDBJ databases">
        <authorList>
            <person name="Varghese N."/>
            <person name="Submissions S."/>
        </authorList>
    </citation>
    <scope>NUCLEOTIDE SEQUENCE [LARGE SCALE GENOMIC DNA]</scope>
    <source>
        <strain evidence="2 3">DSM 19027</strain>
    </source>
</reference>
<dbReference type="Pfam" id="PF13555">
    <property type="entry name" value="AAA_29"/>
    <property type="match status" value="1"/>
</dbReference>